<feature type="signal peptide" evidence="1">
    <location>
        <begin position="1"/>
        <end position="28"/>
    </location>
</feature>
<sequence>MSLTRRQFAALSLSLCFASLSPFRDAQAAEYDNALFWRARFASSEAVLFGYVRSRGDAFPDVVADGKKFIDETSSFLVDVDPGIKFTTTTFDNDDLKPIFLELAKADQEELATIFAGSKSIRSFSKLTALELNILLMGEGQQGFRPDAPSLGHTLFMYAQSLKRPMATLISQDEVKALSKPLTLESANAVGSESVVYLLNLRRRVGPIGAHFDRLYGTRESGEIAKLGEEMASKGVFDLREFIDTGIMRSLLIERLSTLSVGTDAFVTLPIGLLSGPDSICDALRSRGAEVTAIG</sequence>
<accession>A0A0T7GFE5</accession>
<organism evidence="2 3">
    <name type="scientific">Neorhizobium galegae bv. officinalis</name>
    <dbReference type="NCBI Taxonomy" id="323656"/>
    <lineage>
        <taxon>Bacteria</taxon>
        <taxon>Pseudomonadati</taxon>
        <taxon>Pseudomonadota</taxon>
        <taxon>Alphaproteobacteria</taxon>
        <taxon>Hyphomicrobiales</taxon>
        <taxon>Rhizobiaceae</taxon>
        <taxon>Rhizobium/Agrobacterium group</taxon>
        <taxon>Neorhizobium</taxon>
    </lineage>
</organism>
<evidence type="ECO:0000313" key="3">
    <source>
        <dbReference type="Proteomes" id="UP000039660"/>
    </source>
</evidence>
<proteinExistence type="predicted"/>
<keyword evidence="1" id="KW-0732">Signal</keyword>
<protein>
    <recommendedName>
        <fullName evidence="4">GumN family protein</fullName>
    </recommendedName>
</protein>
<reference evidence="2 3" key="1">
    <citation type="submission" date="2014-08" db="EMBL/GenBank/DDBJ databases">
        <authorList>
            <person name="Chen Y.-H."/>
        </authorList>
    </citation>
    <scope>NUCLEOTIDE SEQUENCE [LARGE SCALE GENOMIC DNA]</scope>
</reference>
<dbReference type="AlphaFoldDB" id="A0A0T7GFE5"/>
<evidence type="ECO:0008006" key="4">
    <source>
        <dbReference type="Google" id="ProtNLM"/>
    </source>
</evidence>
<name>A0A0T7GFE5_NEOGA</name>
<evidence type="ECO:0000313" key="2">
    <source>
        <dbReference type="EMBL" id="CDZ45985.1"/>
    </source>
</evidence>
<evidence type="ECO:0000256" key="1">
    <source>
        <dbReference type="SAM" id="SignalP"/>
    </source>
</evidence>
<dbReference type="EMBL" id="CCRK01000002">
    <property type="protein sequence ID" value="CDZ45985.1"/>
    <property type="molecule type" value="Genomic_DNA"/>
</dbReference>
<feature type="chain" id="PRO_5006683183" description="GumN family protein" evidence="1">
    <location>
        <begin position="29"/>
        <end position="295"/>
    </location>
</feature>
<dbReference type="Proteomes" id="UP000039660">
    <property type="component" value="Unassembled WGS sequence"/>
</dbReference>
<gene>
    <name evidence="2" type="ORF">NGAL_HAMBI1189_11780</name>
</gene>